<organism evidence="1 2">
    <name type="scientific">Trichomonas vaginalis (strain ATCC PRA-98 / G3)</name>
    <dbReference type="NCBI Taxonomy" id="412133"/>
    <lineage>
        <taxon>Eukaryota</taxon>
        <taxon>Metamonada</taxon>
        <taxon>Parabasalia</taxon>
        <taxon>Trichomonadida</taxon>
        <taxon>Trichomonadidae</taxon>
        <taxon>Trichomonas</taxon>
    </lineage>
</organism>
<sequence>MGAYMTGGVTDGMKLATITSKVGIKIAITNARKLDPKRLENAMVDFFRTLWEMKLYKESLILVSEFLWNEDIKEILSLFPFFVIESKPSPRNKLNGLTEYTLDDIEVFEKLGQFLVFTRSQFSESHDSYLTHQMPAVETALFEYYAIFHQTRELDALMAEENSVISQAVTLFFNQFLAKRSLHPALAIYFAHTERIDEALKIWKTLNDADKENVRWAVEAGYTLQLVDDEDDLKSNLDWIKKRSRTAAIIAFLRPNVDISLAMDWIKQNAQEFSVRFYDYLLNNNLLKPELVKNALDSYTDLLSIVGAPEFKADHAAFYEKYYQTWLKRSPRQNELDELDKYLIDQLIKCAMLNPKNLSKYCSIAKRLVKMDLMFTLFQIGEMYSEAAKEFILTWKADFAKIQKFCRQCKSPEKAFKVTIEVLAEEGYNIFGQHRQFILDNIEFISHEDIIKWIPDNQNIDDYIDFFISMEGKNLLKRNIMKMQEATIRQLNNEIDYKLTIQEVRCAEFGYTTVCGSCGRPVGSGFVCVAPDNTVYHLACKPKKLVNVQQENHV</sequence>
<dbReference type="GO" id="GO:0016020">
    <property type="term" value="C:membrane"/>
    <property type="evidence" value="ECO:0000318"/>
    <property type="project" value="GO_Central"/>
</dbReference>
<dbReference type="PANTHER" id="PTHR12894">
    <property type="entry name" value="CNH DOMAIN CONTAINING"/>
    <property type="match status" value="1"/>
</dbReference>
<dbReference type="RefSeq" id="XP_001315163.1">
    <property type="nucleotide sequence ID" value="XM_001315128.1"/>
</dbReference>
<dbReference type="EMBL" id="DS113520">
    <property type="protein sequence ID" value="EAY02940.1"/>
    <property type="molecule type" value="Genomic_DNA"/>
</dbReference>
<evidence type="ECO:0000313" key="2">
    <source>
        <dbReference type="Proteomes" id="UP000001542"/>
    </source>
</evidence>
<dbReference type="GO" id="GO:0006914">
    <property type="term" value="P:autophagy"/>
    <property type="evidence" value="ECO:0000318"/>
    <property type="project" value="GO_Central"/>
</dbReference>
<reference evidence="1" key="2">
    <citation type="journal article" date="2007" name="Science">
        <title>Draft genome sequence of the sexually transmitted pathogen Trichomonas vaginalis.</title>
        <authorList>
            <person name="Carlton J.M."/>
            <person name="Hirt R.P."/>
            <person name="Silva J.C."/>
            <person name="Delcher A.L."/>
            <person name="Schatz M."/>
            <person name="Zhao Q."/>
            <person name="Wortman J.R."/>
            <person name="Bidwell S.L."/>
            <person name="Alsmark U.C.M."/>
            <person name="Besteiro S."/>
            <person name="Sicheritz-Ponten T."/>
            <person name="Noel C.J."/>
            <person name="Dacks J.B."/>
            <person name="Foster P.G."/>
            <person name="Simillion C."/>
            <person name="Van de Peer Y."/>
            <person name="Miranda-Saavedra D."/>
            <person name="Barton G.J."/>
            <person name="Westrop G.D."/>
            <person name="Mueller S."/>
            <person name="Dessi D."/>
            <person name="Fiori P.L."/>
            <person name="Ren Q."/>
            <person name="Paulsen I."/>
            <person name="Zhang H."/>
            <person name="Bastida-Corcuera F.D."/>
            <person name="Simoes-Barbosa A."/>
            <person name="Brown M.T."/>
            <person name="Hayes R.D."/>
            <person name="Mukherjee M."/>
            <person name="Okumura C.Y."/>
            <person name="Schneider R."/>
            <person name="Smith A.J."/>
            <person name="Vanacova S."/>
            <person name="Villalvazo M."/>
            <person name="Haas B.J."/>
            <person name="Pertea M."/>
            <person name="Feldblyum T.V."/>
            <person name="Utterback T.R."/>
            <person name="Shu C.L."/>
            <person name="Osoegawa K."/>
            <person name="de Jong P.J."/>
            <person name="Hrdy I."/>
            <person name="Horvathova L."/>
            <person name="Zubacova Z."/>
            <person name="Dolezal P."/>
            <person name="Malik S.B."/>
            <person name="Logsdon J.M. Jr."/>
            <person name="Henze K."/>
            <person name="Gupta A."/>
            <person name="Wang C.C."/>
            <person name="Dunne R.L."/>
            <person name="Upcroft J.A."/>
            <person name="Upcroft P."/>
            <person name="White O."/>
            <person name="Salzberg S.L."/>
            <person name="Tang P."/>
            <person name="Chiu C.-H."/>
            <person name="Lee Y.-S."/>
            <person name="Embley T.M."/>
            <person name="Coombs G.H."/>
            <person name="Mottram J.C."/>
            <person name="Tachezy J."/>
            <person name="Fraser-Liggett C.M."/>
            <person name="Johnson P.J."/>
        </authorList>
    </citation>
    <scope>NUCLEOTIDE SEQUENCE [LARGE SCALE GENOMIC DNA]</scope>
    <source>
        <strain evidence="1">G3</strain>
    </source>
</reference>
<reference evidence="1" key="1">
    <citation type="submission" date="2006-10" db="EMBL/GenBank/DDBJ databases">
        <authorList>
            <person name="Amadeo P."/>
            <person name="Zhao Q."/>
            <person name="Wortman J."/>
            <person name="Fraser-Liggett C."/>
            <person name="Carlton J."/>
        </authorList>
    </citation>
    <scope>NUCLEOTIDE SEQUENCE</scope>
    <source>
        <strain evidence="1">G3</strain>
    </source>
</reference>
<dbReference type="AlphaFoldDB" id="A2EWQ2"/>
<proteinExistence type="predicted"/>
<dbReference type="VEuPathDB" id="TrichDB:TVAG_040900"/>
<protein>
    <submittedName>
        <fullName evidence="1">Uncharacterized protein</fullName>
    </submittedName>
</protein>
<dbReference type="Proteomes" id="UP000001542">
    <property type="component" value="Unassembled WGS sequence"/>
</dbReference>
<dbReference type="GO" id="GO:0034058">
    <property type="term" value="P:endosomal vesicle fusion"/>
    <property type="evidence" value="ECO:0000318"/>
    <property type="project" value="GO_Central"/>
</dbReference>
<evidence type="ECO:0000313" key="1">
    <source>
        <dbReference type="EMBL" id="EAY02940.1"/>
    </source>
</evidence>
<dbReference type="InParanoid" id="A2EWQ2"/>
<dbReference type="GO" id="GO:0005737">
    <property type="term" value="C:cytoplasm"/>
    <property type="evidence" value="ECO:0000318"/>
    <property type="project" value="GO_Central"/>
</dbReference>
<dbReference type="KEGG" id="tva:4760780"/>
<gene>
    <name evidence="1" type="ORF">TVAG_040900</name>
</gene>
<dbReference type="OrthoDB" id="10470336at2759"/>
<name>A2EWQ2_TRIV3</name>
<keyword evidence="2" id="KW-1185">Reference proteome</keyword>
<dbReference type="VEuPathDB" id="TrichDB:TVAGG3_0569200"/>
<accession>A2EWQ2</accession>
<dbReference type="PANTHER" id="PTHR12894:SF27">
    <property type="entry name" value="TRANSFORMING GROWTH FACTOR-BETA RECEPTOR-ASSOCIATED PROTEIN 1"/>
    <property type="match status" value="1"/>
</dbReference>
<dbReference type="InterPro" id="IPR032914">
    <property type="entry name" value="Vam6/VPS39/TRAP1"/>
</dbReference>